<protein>
    <submittedName>
        <fullName evidence="3">Uncharacterized protein</fullName>
    </submittedName>
</protein>
<dbReference type="SUPFAM" id="SSF48452">
    <property type="entry name" value="TPR-like"/>
    <property type="match status" value="1"/>
</dbReference>
<evidence type="ECO:0000256" key="2">
    <source>
        <dbReference type="SAM" id="MobiDB-lite"/>
    </source>
</evidence>
<dbReference type="Gene3D" id="3.40.50.300">
    <property type="entry name" value="P-loop containing nucleotide triphosphate hydrolases"/>
    <property type="match status" value="1"/>
</dbReference>
<reference evidence="4" key="1">
    <citation type="submission" date="2015-02" db="EMBL/GenBank/DDBJ databases">
        <title>Genome sequencing for Strongylocentrotus purpuratus.</title>
        <authorList>
            <person name="Murali S."/>
            <person name="Liu Y."/>
            <person name="Vee V."/>
            <person name="English A."/>
            <person name="Wang M."/>
            <person name="Skinner E."/>
            <person name="Han Y."/>
            <person name="Muzny D.M."/>
            <person name="Worley K.C."/>
            <person name="Gibbs R.A."/>
        </authorList>
    </citation>
    <scope>NUCLEOTIDE SEQUENCE</scope>
</reference>
<accession>A0A7M7HKL1</accession>
<dbReference type="OrthoDB" id="2325716at2759"/>
<dbReference type="InParanoid" id="A0A7M7HKL1"/>
<dbReference type="Gene3D" id="1.25.40.10">
    <property type="entry name" value="Tetratricopeptide repeat domain"/>
    <property type="match status" value="1"/>
</dbReference>
<dbReference type="RefSeq" id="XP_011662164.1">
    <property type="nucleotide sequence ID" value="XM_011663862.2"/>
</dbReference>
<dbReference type="SUPFAM" id="SSF52540">
    <property type="entry name" value="P-loop containing nucleoside triphosphate hydrolases"/>
    <property type="match status" value="1"/>
</dbReference>
<dbReference type="AlphaFoldDB" id="A0A7M7HKL1"/>
<dbReference type="PANTHER" id="PTHR19860:SF14">
    <property type="entry name" value="DUF4062 DOMAIN-CONTAINING PROTEIN"/>
    <property type="match status" value="1"/>
</dbReference>
<proteinExistence type="predicted"/>
<evidence type="ECO:0000256" key="1">
    <source>
        <dbReference type="ARBA" id="ARBA00022737"/>
    </source>
</evidence>
<dbReference type="PANTHER" id="PTHR19860">
    <property type="entry name" value="DDB1- AND CUL4-ASSOCIATED FACTOR 12-RELATED"/>
    <property type="match status" value="1"/>
</dbReference>
<reference evidence="3" key="2">
    <citation type="submission" date="2021-01" db="UniProtKB">
        <authorList>
            <consortium name="EnsemblMetazoa"/>
        </authorList>
    </citation>
    <scope>IDENTIFICATION</scope>
</reference>
<name>A0A7M7HKL1_STRPU</name>
<dbReference type="GO" id="GO:0080008">
    <property type="term" value="C:Cul4-RING E3 ubiquitin ligase complex"/>
    <property type="evidence" value="ECO:0000318"/>
    <property type="project" value="GO_Central"/>
</dbReference>
<dbReference type="InterPro" id="IPR027417">
    <property type="entry name" value="P-loop_NTPase"/>
</dbReference>
<dbReference type="GeneID" id="762747"/>
<feature type="region of interest" description="Disordered" evidence="2">
    <location>
        <begin position="610"/>
        <end position="631"/>
    </location>
</feature>
<organism evidence="3 4">
    <name type="scientific">Strongylocentrotus purpuratus</name>
    <name type="common">Purple sea urchin</name>
    <dbReference type="NCBI Taxonomy" id="7668"/>
    <lineage>
        <taxon>Eukaryota</taxon>
        <taxon>Metazoa</taxon>
        <taxon>Echinodermata</taxon>
        <taxon>Eleutherozoa</taxon>
        <taxon>Echinozoa</taxon>
        <taxon>Echinoidea</taxon>
        <taxon>Euechinoidea</taxon>
        <taxon>Echinacea</taxon>
        <taxon>Camarodonta</taxon>
        <taxon>Echinidea</taxon>
        <taxon>Strongylocentrotidae</taxon>
        <taxon>Strongylocentrotus</taxon>
    </lineage>
</organism>
<keyword evidence="1" id="KW-0677">Repeat</keyword>
<dbReference type="OMA" id="CASEDSW"/>
<evidence type="ECO:0000313" key="4">
    <source>
        <dbReference type="Proteomes" id="UP000007110"/>
    </source>
</evidence>
<sequence length="1045" mass="120060">MGCGSSQSLPLSQTYEVSSVWDAVSRTVEARREGSDKLIVRRSGWKTIRIFVSSTFRDFHAERELFIKEVFPELRIWCEKRRLYLVDCDLRWGVPKDTTSEETLRTCLSEIDRCYQDNIMPFFLNLTSPEQLRKLIPYISQFQIPDDSGERCGWIPNQMDVPESVMTEYQWIMGLSVTEMEIMHAAYRKTNPNSIFFMRGSTFLESLPEKYKKDFVDVNPIAPEKLNMLKQMLKERFGTNQVHFYECQYNGIGDDGQVELCGMDSLRDKVFEFFTERISEQYPLDDRPLDPYQQAKEAHESFMKNRSGCVLGRTVILEQIKDYVVGMSSTAPVLLLGGPGTGKSSIMAKVAEVSVTKAATREIPGSPEIGWHVFYHFVGAVPGSPNLEVALKRFLKEIGAVNESQMPKDLEETCQVTYAALSNPNTRPVIIIIDALNQFDESKESTVLTWLPNKLAPQIRCIFSMIDQTPQHQTLGLRSNAPTEIFVTPLDMESREAIVKETLGNYNKRLDEEQMANLLSKESSQNPLWLSVACEELRVFGVFSKVTDKINKLADGLLNLLAQVFDRFEEENGGELLVATLCLLECSNTGLLETELLTILGDEDNLMPNASWFSPGAGGEKKDSREKKEKDIGPLSAHKWARVFRALKPFLRPFGESGEGRLDFYHRSLSKAVRKKYLKKNGEEDQKKYHWWHTKLADFFQGVSTIERKCEEYPFHLSVIKDERRLAAFLTEWDVFDEFFKLEFSADLLAYWRKAGGPEKMEECYRKSLEALNNDPEVEREDVALRYEKVARVLMQASQLKTGYSILETAMQMEMDELGAREERLLVLYDLVASWNNELLTLHDWITTKMFPNLRPSISNRRKSLAISKKFLDRGESFKFKRAFSLMKLAFNLKTWYVLKGDNEMSATEAMDLGFASLKEAKELFTEINDKGHLAECLMNESLLVGETKQVDALEIFKRAEELCLEAYGEMSVLASRLFTNMGILLEEMRQKEEAYDYFVRSREIKVAVFGPKHPQTQRLDRVLAEEDYAAIARRRNTIDQNQGY</sequence>
<dbReference type="Proteomes" id="UP000007110">
    <property type="component" value="Unassembled WGS sequence"/>
</dbReference>
<evidence type="ECO:0000313" key="3">
    <source>
        <dbReference type="EnsemblMetazoa" id="XP_011662164"/>
    </source>
</evidence>
<dbReference type="InterPro" id="IPR051191">
    <property type="entry name" value="DCAF12"/>
</dbReference>
<dbReference type="InterPro" id="IPR011990">
    <property type="entry name" value="TPR-like_helical_dom_sf"/>
</dbReference>
<dbReference type="EnsemblMetazoa" id="XM_011663862">
    <property type="protein sequence ID" value="XP_011662164"/>
    <property type="gene ID" value="LOC762747"/>
</dbReference>
<keyword evidence="4" id="KW-1185">Reference proteome</keyword>
<feature type="compositionally biased region" description="Basic and acidic residues" evidence="2">
    <location>
        <begin position="619"/>
        <end position="631"/>
    </location>
</feature>